<sequence length="110" mass="12457">MSPDLGRFYPEVSGLNEEDVKDRLEVNPIDIEPGNVHLFGEVFKRILKSETGAVRITFPEINHEIDSNGLNEVVQTIQDGFEKVGLKLNTLIILGDGWHEYPEILISLKR</sequence>
<dbReference type="Proteomes" id="UP000034086">
    <property type="component" value="Unassembled WGS sequence"/>
</dbReference>
<dbReference type="AlphaFoldDB" id="A0A0G1Q5K8"/>
<gene>
    <name evidence="1" type="ORF">UX03_C0008G0019</name>
</gene>
<protein>
    <submittedName>
        <fullName evidence="1">Uncharacterized protein</fullName>
    </submittedName>
</protein>
<dbReference type="EMBL" id="LCKQ01000008">
    <property type="protein sequence ID" value="KKU03920.1"/>
    <property type="molecule type" value="Genomic_DNA"/>
</dbReference>
<proteinExistence type="predicted"/>
<name>A0A0G1Q5K8_9BACT</name>
<evidence type="ECO:0000313" key="1">
    <source>
        <dbReference type="EMBL" id="KKU03920.1"/>
    </source>
</evidence>
<comment type="caution">
    <text evidence="1">The sequence shown here is derived from an EMBL/GenBank/DDBJ whole genome shotgun (WGS) entry which is preliminary data.</text>
</comment>
<organism evidence="1 2">
    <name type="scientific">Candidatus Woesebacteria bacterium GW2011_GWE1_45_18</name>
    <dbReference type="NCBI Taxonomy" id="1618598"/>
    <lineage>
        <taxon>Bacteria</taxon>
        <taxon>Candidatus Woeseibacteriota</taxon>
    </lineage>
</organism>
<accession>A0A0G1Q5K8</accession>
<reference evidence="1 2" key="1">
    <citation type="journal article" date="2015" name="Nature">
        <title>rRNA introns, odd ribosomes, and small enigmatic genomes across a large radiation of phyla.</title>
        <authorList>
            <person name="Brown C.T."/>
            <person name="Hug L.A."/>
            <person name="Thomas B.C."/>
            <person name="Sharon I."/>
            <person name="Castelle C.J."/>
            <person name="Singh A."/>
            <person name="Wilkins M.J."/>
            <person name="Williams K.H."/>
            <person name="Banfield J.F."/>
        </authorList>
    </citation>
    <scope>NUCLEOTIDE SEQUENCE [LARGE SCALE GENOMIC DNA]</scope>
</reference>
<evidence type="ECO:0000313" key="2">
    <source>
        <dbReference type="Proteomes" id="UP000034086"/>
    </source>
</evidence>